<sequence length="72" mass="8464">MVLGDNTRGMLTYGRNYAVDKVIPSALFRIHFTDLNTHRREYLPYEGKGVTPDFYLSSTEDWIEQVVRNYCE</sequence>
<evidence type="ECO:0000313" key="2">
    <source>
        <dbReference type="Proteomes" id="UP000069030"/>
    </source>
</evidence>
<reference evidence="1 2" key="1">
    <citation type="journal article" date="2016" name="J. Zhejiang Univ. Sci. B">
        <title>Antibiotic resistance mechanisms of Myroides sp.</title>
        <authorList>
            <person name="Hu S."/>
            <person name="Yuan S."/>
            <person name="Qu H."/>
            <person name="Jiang T."/>
            <person name="Zhou Y."/>
            <person name="Wang M."/>
            <person name="Ming D."/>
        </authorList>
    </citation>
    <scope>NUCLEOTIDE SEQUENCE [LARGE SCALE GENOMIC DNA]</scope>
    <source>
        <strain evidence="1 2">PR63039</strain>
    </source>
</reference>
<dbReference type="AlphaFoldDB" id="A0AAI8C6L1"/>
<dbReference type="Proteomes" id="UP000069030">
    <property type="component" value="Chromosome"/>
</dbReference>
<dbReference type="EMBL" id="CP013690">
    <property type="protein sequence ID" value="ALU26875.1"/>
    <property type="molecule type" value="Genomic_DNA"/>
</dbReference>
<name>A0AAI8C6L1_9FLAO</name>
<proteinExistence type="predicted"/>
<dbReference type="KEGG" id="mod:AS202_12270"/>
<gene>
    <name evidence="1" type="ORF">AS202_12270</name>
</gene>
<accession>A0AAI8C6L1</accession>
<protein>
    <submittedName>
        <fullName evidence="1">Uncharacterized protein</fullName>
    </submittedName>
</protein>
<evidence type="ECO:0000313" key="1">
    <source>
        <dbReference type="EMBL" id="ALU26875.1"/>
    </source>
</evidence>
<organism evidence="1 2">
    <name type="scientific">Myroides odoratimimus</name>
    <dbReference type="NCBI Taxonomy" id="76832"/>
    <lineage>
        <taxon>Bacteria</taxon>
        <taxon>Pseudomonadati</taxon>
        <taxon>Bacteroidota</taxon>
        <taxon>Flavobacteriia</taxon>
        <taxon>Flavobacteriales</taxon>
        <taxon>Flavobacteriaceae</taxon>
        <taxon>Myroides</taxon>
    </lineage>
</organism>